<comment type="caution">
    <text evidence="1">The sequence shown here is derived from an EMBL/GenBank/DDBJ whole genome shotgun (WGS) entry which is preliminary data.</text>
</comment>
<keyword evidence="2" id="KW-1185">Reference proteome</keyword>
<name>A0A0C9N6I9_SPHPI</name>
<dbReference type="AlphaFoldDB" id="A0A0C9N6I9"/>
<evidence type="ECO:0000313" key="1">
    <source>
        <dbReference type="EMBL" id="GAN15114.1"/>
    </source>
</evidence>
<evidence type="ECO:0000313" key="2">
    <source>
        <dbReference type="Proteomes" id="UP000032025"/>
    </source>
</evidence>
<accession>A0A0C9N6I9</accession>
<dbReference type="Proteomes" id="UP000032025">
    <property type="component" value="Unassembled WGS sequence"/>
</dbReference>
<protein>
    <submittedName>
        <fullName evidence="1">DNA, contig: SP650</fullName>
    </submittedName>
</protein>
<gene>
    <name evidence="1" type="ORF">SP6_50_01150</name>
</gene>
<organism evidence="1 2">
    <name type="scientific">Sphingomonas paucimobilis NBRC 13935</name>
    <dbReference type="NCBI Taxonomy" id="1219050"/>
    <lineage>
        <taxon>Bacteria</taxon>
        <taxon>Pseudomonadati</taxon>
        <taxon>Pseudomonadota</taxon>
        <taxon>Alphaproteobacteria</taxon>
        <taxon>Sphingomonadales</taxon>
        <taxon>Sphingomonadaceae</taxon>
        <taxon>Sphingomonas</taxon>
    </lineage>
</organism>
<sequence>MSRVLSRLSLPLLALGLTGMGLGIAVPLSADPAPFDLPGPSLRIAVTRGDKTLPISEVPNLAVGDRLTIDADLPKDQRAHYLLFSAFLSGATNPPPKNWVQSAETWKDKDKDRRLTLTVPKGARQMALFLVPETGGASGTIVDAVRDRPGEFVRAVQDLNQASLDRSRLNAFVAAIRAQENSHPEFLRTIAPALAGSLAIKMNPDCLARVIELQAACLLENRDALVLADIHSSSMTDTLIGAPTDLALQLSYTREAGLGYYSPYIGVIRDIARVFGAFGNPQFGYLPTLATRDGDRLSLLLNAAPSFAKPKSVLVAAMPAIDAGSPPRLRAGTDQPLCGAKPGLVLPVEGAPLIYSTAFARNMAVTLTPANGQPIEVPVRARADRGGYMLAEPLPAGLSGKASARLHGQWGFESFEGPSFTFQFPAGGDWHPSDADQSLVVGRDNAVELTGPAAACVTGVTMRMGSGAAQSVAFTPRGTDAIAVTLPMKGSRAGPVTLEVQQMGSDTPRTLTLRAYSPASRVDTVTLATGDRFVTLTGQRLDEIAGIDIGEFHLSPGQVTRDGDTDRLVATTTGDRAPEGATARIKLNDGRTLSVPVTSAPPRPAATLVSRTLTMPTTPEGLALATRDESILPDKAKLTFAIRAVDGQRLTPGDAVEVTTADGSASVTLEGGRDVRLSSPEIAVATLDPARLGPAAAGPLRYRLVRGTIKGDWVPLATLVRLPRIEAVRCDAGNCQMEGRDLFLIDRVAATADMAGAMTVPAGYTASRLAVPAPTSGSFSLTLRDAPTMPFTLAIGQ</sequence>
<dbReference type="EMBL" id="BBJS01000050">
    <property type="protein sequence ID" value="GAN15114.1"/>
    <property type="molecule type" value="Genomic_DNA"/>
</dbReference>
<reference evidence="1 2" key="1">
    <citation type="submission" date="2014-08" db="EMBL/GenBank/DDBJ databases">
        <title>Whole genome shotgun sequence of Sphingomonas paucimobilis NBRC 13935.</title>
        <authorList>
            <person name="Hosoyama A."/>
            <person name="Hashimoto M."/>
            <person name="Hosoyama Y."/>
            <person name="Noguchi M."/>
            <person name="Uohara A."/>
            <person name="Ohji S."/>
            <person name="Katano-Makiyama Y."/>
            <person name="Ichikawa N."/>
            <person name="Kimura A."/>
            <person name="Yamazoe A."/>
            <person name="Fujita N."/>
        </authorList>
    </citation>
    <scope>NUCLEOTIDE SEQUENCE [LARGE SCALE GENOMIC DNA]</scope>
    <source>
        <strain evidence="1 2">NBRC 13935</strain>
    </source>
</reference>
<proteinExistence type="predicted"/>